<dbReference type="SUPFAM" id="SSF48371">
    <property type="entry name" value="ARM repeat"/>
    <property type="match status" value="1"/>
</dbReference>
<dbReference type="InterPro" id="IPR016024">
    <property type="entry name" value="ARM-type_fold"/>
</dbReference>
<protein>
    <submittedName>
        <fullName evidence="2">Uncharacterized protein</fullName>
    </submittedName>
</protein>
<dbReference type="Gene3D" id="1.25.10.10">
    <property type="entry name" value="Leucine-rich Repeat Variant"/>
    <property type="match status" value="1"/>
</dbReference>
<dbReference type="Proteomes" id="UP001648503">
    <property type="component" value="Unassembled WGS sequence"/>
</dbReference>
<name>A0ABQ8FJQ1_9FUNG</name>
<evidence type="ECO:0000313" key="3">
    <source>
        <dbReference type="Proteomes" id="UP001648503"/>
    </source>
</evidence>
<feature type="region of interest" description="Disordered" evidence="1">
    <location>
        <begin position="154"/>
        <end position="174"/>
    </location>
</feature>
<dbReference type="EMBL" id="JAFCIX010000064">
    <property type="protein sequence ID" value="KAH6599477.1"/>
    <property type="molecule type" value="Genomic_DNA"/>
</dbReference>
<organism evidence="2 3">
    <name type="scientific">Batrachochytrium salamandrivorans</name>
    <dbReference type="NCBI Taxonomy" id="1357716"/>
    <lineage>
        <taxon>Eukaryota</taxon>
        <taxon>Fungi</taxon>
        <taxon>Fungi incertae sedis</taxon>
        <taxon>Chytridiomycota</taxon>
        <taxon>Chytridiomycota incertae sedis</taxon>
        <taxon>Chytridiomycetes</taxon>
        <taxon>Rhizophydiales</taxon>
        <taxon>Rhizophydiales incertae sedis</taxon>
        <taxon>Batrachochytrium</taxon>
    </lineage>
</organism>
<proteinExistence type="predicted"/>
<accession>A0ABQ8FJQ1</accession>
<evidence type="ECO:0000313" key="2">
    <source>
        <dbReference type="EMBL" id="KAH6599477.1"/>
    </source>
</evidence>
<reference evidence="2 3" key="1">
    <citation type="submission" date="2021-02" db="EMBL/GenBank/DDBJ databases">
        <title>Variation within the Batrachochytrium salamandrivorans European outbreak.</title>
        <authorList>
            <person name="Kelly M."/>
            <person name="Pasmans F."/>
            <person name="Shea T.P."/>
            <person name="Munoz J.F."/>
            <person name="Carranza S."/>
            <person name="Cuomo C.A."/>
            <person name="Martel A."/>
        </authorList>
    </citation>
    <scope>NUCLEOTIDE SEQUENCE [LARGE SCALE GENOMIC DNA]</scope>
    <source>
        <strain evidence="2 3">AMFP18/2</strain>
    </source>
</reference>
<keyword evidence="3" id="KW-1185">Reference proteome</keyword>
<evidence type="ECO:0000256" key="1">
    <source>
        <dbReference type="SAM" id="MobiDB-lite"/>
    </source>
</evidence>
<gene>
    <name evidence="2" type="ORF">BASA50_002991</name>
</gene>
<comment type="caution">
    <text evidence="2">The sequence shown here is derived from an EMBL/GenBank/DDBJ whole genome shotgun (WGS) entry which is preliminary data.</text>
</comment>
<dbReference type="InterPro" id="IPR011989">
    <property type="entry name" value="ARM-like"/>
</dbReference>
<sequence length="657" mass="73061">MRIFKKSTSKESLSEAPIDKSLADLVLKQLFYTILQPSEIENTDLQVYLSEPLKMRSVLNKIVPLAHGPRGTKVAISFSLDILRELYRISPDSFKRSMETFDYEQVEKTYSLLGLSTDPEIPSALQDYSDLEVAASVDTGDVCSDSPILSSDAQHNISPFKNSKTQPDRFDEDTGQLTKISPKIIPSDMEVDAKQIDETFGDLSRIDAAPLDVSTSEPFAEERSAHISEGESDVLNETLPPGFADTSIFGPESLVSSSAEYRATYTSEQFDNDEGDFSKMSNTSADMSDDEQTGLDEILGFLPSAVQTSTPHTPSRQIPSIFENSQSKINGNEEIDFSRPPISGMVGAERIYSAPTLGSLEHLVTNHATPAKLRFGRRDGLEHLFATGTPVSKRIVQHDELDQLVNQLQGGVVTQSLIRRFIRISRQDAEMVREDGPNWAQWLGPIILAIKDIVCDPTSEDELQEGCMLLLRELINNQFMYFDGLEPETMYLLLDCRSDGTKEVSGSADAALGALIEKLDRDTVFTAILTILQRWDMSDKNNSGRLIRKLRICSELPIYQPLPAASALIYLGKLVESKFNSHELDDVNRMHSIMDISLKAMNSDSAEIRKACIDALVLTGRVLGDRLWHFVDPVFTKAQSKLLGVYLARSKRRIGSQ</sequence>
<feature type="compositionally biased region" description="Polar residues" evidence="1">
    <location>
        <begin position="154"/>
        <end position="165"/>
    </location>
</feature>